<dbReference type="PANTHER" id="PTHR43386">
    <property type="entry name" value="OLIGOPEPTIDE TRANSPORT SYSTEM PERMEASE PROTEIN APPC"/>
    <property type="match status" value="1"/>
</dbReference>
<feature type="transmembrane region" description="Helical" evidence="7">
    <location>
        <begin position="193"/>
        <end position="222"/>
    </location>
</feature>
<feature type="transmembrane region" description="Helical" evidence="7">
    <location>
        <begin position="115"/>
        <end position="135"/>
    </location>
</feature>
<organism evidence="9 10">
    <name type="scientific">Sphaerisporangium siamense</name>
    <dbReference type="NCBI Taxonomy" id="795645"/>
    <lineage>
        <taxon>Bacteria</taxon>
        <taxon>Bacillati</taxon>
        <taxon>Actinomycetota</taxon>
        <taxon>Actinomycetes</taxon>
        <taxon>Streptosporangiales</taxon>
        <taxon>Streptosporangiaceae</taxon>
        <taxon>Sphaerisporangium</taxon>
    </lineage>
</organism>
<dbReference type="GO" id="GO:0005886">
    <property type="term" value="C:plasma membrane"/>
    <property type="evidence" value="ECO:0007669"/>
    <property type="project" value="UniProtKB-SubCell"/>
</dbReference>
<feature type="transmembrane region" description="Helical" evidence="7">
    <location>
        <begin position="242"/>
        <end position="265"/>
    </location>
</feature>
<evidence type="ECO:0000256" key="2">
    <source>
        <dbReference type="ARBA" id="ARBA00022448"/>
    </source>
</evidence>
<keyword evidence="3" id="KW-1003">Cell membrane</keyword>
<accession>A0A7W7GAC0</accession>
<proteinExistence type="inferred from homology"/>
<dbReference type="PANTHER" id="PTHR43386:SF1">
    <property type="entry name" value="D,D-DIPEPTIDE TRANSPORT SYSTEM PERMEASE PROTEIN DDPC-RELATED"/>
    <property type="match status" value="1"/>
</dbReference>
<dbReference type="RefSeq" id="WP_203959059.1">
    <property type="nucleotide sequence ID" value="NZ_BOOV01000010.1"/>
</dbReference>
<dbReference type="Gene3D" id="1.10.3720.10">
    <property type="entry name" value="MetI-like"/>
    <property type="match status" value="1"/>
</dbReference>
<dbReference type="InterPro" id="IPR035906">
    <property type="entry name" value="MetI-like_sf"/>
</dbReference>
<evidence type="ECO:0000256" key="5">
    <source>
        <dbReference type="ARBA" id="ARBA00022989"/>
    </source>
</evidence>
<feature type="domain" description="ABC transmembrane type-1" evidence="8">
    <location>
        <begin position="81"/>
        <end position="265"/>
    </location>
</feature>
<dbReference type="Proteomes" id="UP000542210">
    <property type="component" value="Unassembled WGS sequence"/>
</dbReference>
<dbReference type="SUPFAM" id="SSF161098">
    <property type="entry name" value="MetI-like"/>
    <property type="match status" value="1"/>
</dbReference>
<feature type="transmembrane region" description="Helical" evidence="7">
    <location>
        <begin position="141"/>
        <end position="158"/>
    </location>
</feature>
<feature type="transmembrane region" description="Helical" evidence="7">
    <location>
        <begin position="79"/>
        <end position="103"/>
    </location>
</feature>
<evidence type="ECO:0000256" key="4">
    <source>
        <dbReference type="ARBA" id="ARBA00022692"/>
    </source>
</evidence>
<sequence length="296" mass="31593">MRPQMHKFGGFVRRNRALTVSAVVLGAMVVAVALLPLVLPSTRAIHPSSRLLPPSWSHPFGTDAYGRDVLSRLVTGGRYSLGLAALITLCAGTLGLLIGMVSGFFRAADAVLMRLVDAGMAFPGVVLAMSLAVALGPSMSTELLALTMVFTPFSARVIRSRALSVSGRNYIDAARAAGVPAWKILVRHILPNVLPLAVVHLVIVSAMSMLIDGALSFLGLGIAPPTPTWGNMIADGRDYLTVAPWLVIFPGMALLVCVFFLNLLGSSLRATVDPRARALNALQRLRVRRRDVALLR</sequence>
<dbReference type="AlphaFoldDB" id="A0A7W7GAC0"/>
<dbReference type="Pfam" id="PF00528">
    <property type="entry name" value="BPD_transp_1"/>
    <property type="match status" value="1"/>
</dbReference>
<evidence type="ECO:0000256" key="1">
    <source>
        <dbReference type="ARBA" id="ARBA00004651"/>
    </source>
</evidence>
<comment type="similarity">
    <text evidence="7">Belongs to the binding-protein-dependent transport system permease family.</text>
</comment>
<reference evidence="9 10" key="1">
    <citation type="submission" date="2020-08" db="EMBL/GenBank/DDBJ databases">
        <title>Sequencing the genomes of 1000 actinobacteria strains.</title>
        <authorList>
            <person name="Klenk H.-P."/>
        </authorList>
    </citation>
    <scope>NUCLEOTIDE SEQUENCE [LARGE SCALE GENOMIC DNA]</scope>
    <source>
        <strain evidence="9 10">DSM 45784</strain>
    </source>
</reference>
<comment type="caution">
    <text evidence="9">The sequence shown here is derived from an EMBL/GenBank/DDBJ whole genome shotgun (WGS) entry which is preliminary data.</text>
</comment>
<evidence type="ECO:0000256" key="3">
    <source>
        <dbReference type="ARBA" id="ARBA00022475"/>
    </source>
</evidence>
<comment type="subcellular location">
    <subcellularLocation>
        <location evidence="1 7">Cell membrane</location>
        <topology evidence="1 7">Multi-pass membrane protein</topology>
    </subcellularLocation>
</comment>
<evidence type="ECO:0000313" key="9">
    <source>
        <dbReference type="EMBL" id="MBB4699821.1"/>
    </source>
</evidence>
<name>A0A7W7GAC0_9ACTN</name>
<evidence type="ECO:0000256" key="7">
    <source>
        <dbReference type="RuleBase" id="RU363032"/>
    </source>
</evidence>
<dbReference type="InterPro" id="IPR050366">
    <property type="entry name" value="BP-dependent_transpt_permease"/>
</dbReference>
<dbReference type="EMBL" id="JACHND010000001">
    <property type="protein sequence ID" value="MBB4699821.1"/>
    <property type="molecule type" value="Genomic_DNA"/>
</dbReference>
<keyword evidence="2 7" id="KW-0813">Transport</keyword>
<dbReference type="GO" id="GO:0055085">
    <property type="term" value="P:transmembrane transport"/>
    <property type="evidence" value="ECO:0007669"/>
    <property type="project" value="InterPro"/>
</dbReference>
<keyword evidence="6 7" id="KW-0472">Membrane</keyword>
<evidence type="ECO:0000256" key="6">
    <source>
        <dbReference type="ARBA" id="ARBA00023136"/>
    </source>
</evidence>
<evidence type="ECO:0000259" key="8">
    <source>
        <dbReference type="PROSITE" id="PS50928"/>
    </source>
</evidence>
<keyword evidence="10" id="KW-1185">Reference proteome</keyword>
<dbReference type="PROSITE" id="PS50928">
    <property type="entry name" value="ABC_TM1"/>
    <property type="match status" value="1"/>
</dbReference>
<keyword evidence="5 7" id="KW-1133">Transmembrane helix</keyword>
<dbReference type="CDD" id="cd06261">
    <property type="entry name" value="TM_PBP2"/>
    <property type="match status" value="1"/>
</dbReference>
<protein>
    <submittedName>
        <fullName evidence="9">Peptide/nickel transport system permease protein</fullName>
    </submittedName>
</protein>
<dbReference type="InterPro" id="IPR000515">
    <property type="entry name" value="MetI-like"/>
</dbReference>
<keyword evidence="4 7" id="KW-0812">Transmembrane</keyword>
<evidence type="ECO:0000313" key="10">
    <source>
        <dbReference type="Proteomes" id="UP000542210"/>
    </source>
</evidence>
<gene>
    <name evidence="9" type="ORF">BJ982_001365</name>
</gene>